<evidence type="ECO:0000259" key="2">
    <source>
        <dbReference type="Pfam" id="PF04892"/>
    </source>
</evidence>
<evidence type="ECO:0000256" key="1">
    <source>
        <dbReference type="SAM" id="Phobius"/>
    </source>
</evidence>
<keyword evidence="1" id="KW-0812">Transmembrane</keyword>
<keyword evidence="1" id="KW-0472">Membrane</keyword>
<evidence type="ECO:0000313" key="4">
    <source>
        <dbReference type="Proteomes" id="UP001596380"/>
    </source>
</evidence>
<keyword evidence="4" id="KW-1185">Reference proteome</keyword>
<organism evidence="3 4">
    <name type="scientific">Actinomadura yumaensis</name>
    <dbReference type="NCBI Taxonomy" id="111807"/>
    <lineage>
        <taxon>Bacteria</taxon>
        <taxon>Bacillati</taxon>
        <taxon>Actinomycetota</taxon>
        <taxon>Actinomycetes</taxon>
        <taxon>Streptosporangiales</taxon>
        <taxon>Thermomonosporaceae</taxon>
        <taxon>Actinomadura</taxon>
    </lineage>
</organism>
<dbReference type="RefSeq" id="WP_160819707.1">
    <property type="nucleotide sequence ID" value="NZ_JBHSXE010000001.1"/>
</dbReference>
<dbReference type="InterPro" id="IPR006976">
    <property type="entry name" value="VanZ-like"/>
</dbReference>
<dbReference type="Proteomes" id="UP001596380">
    <property type="component" value="Unassembled WGS sequence"/>
</dbReference>
<evidence type="ECO:0000313" key="3">
    <source>
        <dbReference type="EMBL" id="MFC6878757.1"/>
    </source>
</evidence>
<feature type="transmembrane region" description="Helical" evidence="1">
    <location>
        <begin position="43"/>
        <end position="61"/>
    </location>
</feature>
<proteinExistence type="predicted"/>
<feature type="domain" description="VanZ-like" evidence="2">
    <location>
        <begin position="90"/>
        <end position="160"/>
    </location>
</feature>
<reference evidence="4" key="1">
    <citation type="journal article" date="2019" name="Int. J. Syst. Evol. Microbiol.">
        <title>The Global Catalogue of Microorganisms (GCM) 10K type strain sequencing project: providing services to taxonomists for standard genome sequencing and annotation.</title>
        <authorList>
            <consortium name="The Broad Institute Genomics Platform"/>
            <consortium name="The Broad Institute Genome Sequencing Center for Infectious Disease"/>
            <person name="Wu L."/>
            <person name="Ma J."/>
        </authorList>
    </citation>
    <scope>NUCLEOTIDE SEQUENCE [LARGE SCALE GENOMIC DNA]</scope>
    <source>
        <strain evidence="4">JCM 3369</strain>
    </source>
</reference>
<sequence length="179" mass="18965">MPDHVPFEAVRALALWAVLAAGAALLVWRPLVRRTGWAAPPTLALLAWTGLVLAMTLPMTVAPGSGGRLGRCVAHPVADIAWSVRIFGTRGLEDVMNVALWVPCGFLAVLATRRPIAAPAVTAAVFVAVEFLQTLDPGRECDPGDWAYNSAGVAAGALVGAVLIRRRRFRPVAADRSVR</sequence>
<accession>A0ABW2CAY7</accession>
<comment type="caution">
    <text evidence="3">The sequence shown here is derived from an EMBL/GenBank/DDBJ whole genome shotgun (WGS) entry which is preliminary data.</text>
</comment>
<gene>
    <name evidence="3" type="ORF">ACFQKB_03140</name>
</gene>
<dbReference type="Pfam" id="PF04892">
    <property type="entry name" value="VanZ"/>
    <property type="match status" value="1"/>
</dbReference>
<protein>
    <submittedName>
        <fullName evidence="3">VanZ family protein</fullName>
    </submittedName>
</protein>
<keyword evidence="1" id="KW-1133">Transmembrane helix</keyword>
<dbReference type="EMBL" id="JBHSXS010000001">
    <property type="protein sequence ID" value="MFC6878757.1"/>
    <property type="molecule type" value="Genomic_DNA"/>
</dbReference>
<feature type="transmembrane region" description="Helical" evidence="1">
    <location>
        <begin position="146"/>
        <end position="164"/>
    </location>
</feature>
<feature type="transmembrane region" description="Helical" evidence="1">
    <location>
        <begin position="12"/>
        <end position="31"/>
    </location>
</feature>
<name>A0ABW2CAY7_9ACTN</name>